<evidence type="ECO:0000313" key="3">
    <source>
        <dbReference type="Proteomes" id="UP000807342"/>
    </source>
</evidence>
<dbReference type="Proteomes" id="UP000807342">
    <property type="component" value="Unassembled WGS sequence"/>
</dbReference>
<dbReference type="EMBL" id="MU151244">
    <property type="protein sequence ID" value="KAF9446470.1"/>
    <property type="molecule type" value="Genomic_DNA"/>
</dbReference>
<feature type="region of interest" description="Disordered" evidence="1">
    <location>
        <begin position="71"/>
        <end position="106"/>
    </location>
</feature>
<name>A0A9P6C2A0_9AGAR</name>
<keyword evidence="3" id="KW-1185">Reference proteome</keyword>
<sequence length="130" mass="14665">MLIKTSRNSLSKLISCQILLHLLTDADWEDFRTKAEQVKSYTFNAETEQDASQIVISSMLQIQAKLGTLPLGMTGEKRRKGSRDSDSRGNRLERVVEKPKARSNPTIVKDSKMSRSITPNASIVEYLLRP</sequence>
<gene>
    <name evidence="2" type="ORF">P691DRAFT_783712</name>
</gene>
<organism evidence="2 3">
    <name type="scientific">Macrolepiota fuliginosa MF-IS2</name>
    <dbReference type="NCBI Taxonomy" id="1400762"/>
    <lineage>
        <taxon>Eukaryota</taxon>
        <taxon>Fungi</taxon>
        <taxon>Dikarya</taxon>
        <taxon>Basidiomycota</taxon>
        <taxon>Agaricomycotina</taxon>
        <taxon>Agaricomycetes</taxon>
        <taxon>Agaricomycetidae</taxon>
        <taxon>Agaricales</taxon>
        <taxon>Agaricineae</taxon>
        <taxon>Agaricaceae</taxon>
        <taxon>Macrolepiota</taxon>
    </lineage>
</organism>
<evidence type="ECO:0000313" key="2">
    <source>
        <dbReference type="EMBL" id="KAF9446470.1"/>
    </source>
</evidence>
<dbReference type="AlphaFoldDB" id="A0A9P6C2A0"/>
<protein>
    <submittedName>
        <fullName evidence="2">Uncharacterized protein</fullName>
    </submittedName>
</protein>
<dbReference type="OrthoDB" id="2997227at2759"/>
<reference evidence="2" key="1">
    <citation type="submission" date="2020-11" db="EMBL/GenBank/DDBJ databases">
        <authorList>
            <consortium name="DOE Joint Genome Institute"/>
            <person name="Ahrendt S."/>
            <person name="Riley R."/>
            <person name="Andreopoulos W."/>
            <person name="Labutti K."/>
            <person name="Pangilinan J."/>
            <person name="Ruiz-Duenas F.J."/>
            <person name="Barrasa J.M."/>
            <person name="Sanchez-Garcia M."/>
            <person name="Camarero S."/>
            <person name="Miyauchi S."/>
            <person name="Serrano A."/>
            <person name="Linde D."/>
            <person name="Babiker R."/>
            <person name="Drula E."/>
            <person name="Ayuso-Fernandez I."/>
            <person name="Pacheco R."/>
            <person name="Padilla G."/>
            <person name="Ferreira P."/>
            <person name="Barriuso J."/>
            <person name="Kellner H."/>
            <person name="Castanera R."/>
            <person name="Alfaro M."/>
            <person name="Ramirez L."/>
            <person name="Pisabarro A.G."/>
            <person name="Kuo A."/>
            <person name="Tritt A."/>
            <person name="Lipzen A."/>
            <person name="He G."/>
            <person name="Yan M."/>
            <person name="Ng V."/>
            <person name="Cullen D."/>
            <person name="Martin F."/>
            <person name="Rosso M.-N."/>
            <person name="Henrissat B."/>
            <person name="Hibbett D."/>
            <person name="Martinez A.T."/>
            <person name="Grigoriev I.V."/>
        </authorList>
    </citation>
    <scope>NUCLEOTIDE SEQUENCE</scope>
    <source>
        <strain evidence="2">MF-IS2</strain>
    </source>
</reference>
<comment type="caution">
    <text evidence="2">The sequence shown here is derived from an EMBL/GenBank/DDBJ whole genome shotgun (WGS) entry which is preliminary data.</text>
</comment>
<proteinExistence type="predicted"/>
<accession>A0A9P6C2A0</accession>
<evidence type="ECO:0000256" key="1">
    <source>
        <dbReference type="SAM" id="MobiDB-lite"/>
    </source>
</evidence>
<feature type="compositionally biased region" description="Basic and acidic residues" evidence="1">
    <location>
        <begin position="82"/>
        <end position="100"/>
    </location>
</feature>